<evidence type="ECO:0000313" key="6">
    <source>
        <dbReference type="EMBL" id="XAY08438.1"/>
    </source>
</evidence>
<keyword evidence="2" id="KW-0326">Glycosidase</keyword>
<feature type="chain" id="PRO_5043346866" description="Glycoside hydrolase family 5 domain-containing protein" evidence="4">
    <location>
        <begin position="26"/>
        <end position="677"/>
    </location>
</feature>
<keyword evidence="1" id="KW-0378">Hydrolase</keyword>
<evidence type="ECO:0000256" key="2">
    <source>
        <dbReference type="ARBA" id="ARBA00023295"/>
    </source>
</evidence>
<protein>
    <recommendedName>
        <fullName evidence="5">Glycoside hydrolase family 5 domain-containing protein</fullName>
    </recommendedName>
</protein>
<keyword evidence="4" id="KW-0732">Signal</keyword>
<name>A0AAU7B475_9ACTN</name>
<sequence>MKRLAAAVIAVLALAPALLPPSAAAAPAPVRAGEVSATPVPGKRPGGVVVRGNQLVDTATGKPVRLLGMNRGALGDACTFGGISDGPLHEASIDAMVRWHITAVRLPINQDCWLGTHGLPAPGSGTAAEYRDRVVSFVQALEAKGLFVILDNQFGSVPVDGTASRYIAPLPDATVLPFLTSLAQTFAADDDVIFDVYNEPHPDSADVTIPSGVRPEVCWRDGCTLTWTGGPGPVTYPAVGMQAMVDAVRSTGARQPIMIGGLGYASDLRRWLEFRPTDPEGQIVASLHFYQCVPGTSLGAEGREHCRGDATPADAVKARLAAWDATLAPLAKAVPVVAGEIGEYDCDHDFSDQFFDWADTHGVSYLGWTWNATDTNPVSPVGFGGDGTDDGYWFCDGRHDLGHGGPALISRYDGTPTPFGEGLRARLVRYAIAGPDPLIDIAVPVEGQRVTLGAAVPSAVACRPEVTGSRVVTCSAPPLLDTSQAGPATFTVTALDAAGHGATRTVNYVVDTPPPPPPPTVTVPTPSAPVLPVVSLTGVPRSVTVSAAGVASLRLRCLGTVACSGTASLTATTSATAKQGSAKPKPRSTIAAGPRAATKPSAAAVKKPKRTTVASTAYSLKAGRSSTVKLKVNAAGRKLLAAATAGRLEATLTVTPRVKAARPRTKAVTLKATKPKA</sequence>
<reference evidence="6" key="1">
    <citation type="submission" date="2022-12" db="EMBL/GenBank/DDBJ databases">
        <title>Paraconexibacter alkalitolerans sp. nov. and Baekduia alba sp. nov., isolated from soil and emended description of the genera Paraconexibacter (Chun et al., 2020) and Baekduia (An et al., 2020).</title>
        <authorList>
            <person name="Vieira S."/>
            <person name="Huber K.J."/>
            <person name="Geppert A."/>
            <person name="Wolf J."/>
            <person name="Neumann-Schaal M."/>
            <person name="Muesken M."/>
            <person name="Overmann J."/>
        </authorList>
    </citation>
    <scope>NUCLEOTIDE SEQUENCE</scope>
    <source>
        <strain evidence="6">AEG42_29</strain>
    </source>
</reference>
<feature type="region of interest" description="Disordered" evidence="3">
    <location>
        <begin position="572"/>
        <end position="608"/>
    </location>
</feature>
<gene>
    <name evidence="6" type="ORF">DSM112329_05339</name>
</gene>
<dbReference type="GO" id="GO:0009251">
    <property type="term" value="P:glucan catabolic process"/>
    <property type="evidence" value="ECO:0007669"/>
    <property type="project" value="TreeGrafter"/>
</dbReference>
<evidence type="ECO:0000256" key="4">
    <source>
        <dbReference type="SAM" id="SignalP"/>
    </source>
</evidence>
<feature type="signal peptide" evidence="4">
    <location>
        <begin position="1"/>
        <end position="25"/>
    </location>
</feature>
<evidence type="ECO:0000256" key="1">
    <source>
        <dbReference type="ARBA" id="ARBA00022801"/>
    </source>
</evidence>
<dbReference type="AlphaFoldDB" id="A0AAU7B475"/>
<dbReference type="RefSeq" id="WP_354699618.1">
    <property type="nucleotide sequence ID" value="NZ_CP114014.1"/>
</dbReference>
<dbReference type="InterPro" id="IPR017853">
    <property type="entry name" value="GH"/>
</dbReference>
<accession>A0AAU7B475</accession>
<dbReference type="GO" id="GO:0004553">
    <property type="term" value="F:hydrolase activity, hydrolyzing O-glycosyl compounds"/>
    <property type="evidence" value="ECO:0007669"/>
    <property type="project" value="InterPro"/>
</dbReference>
<dbReference type="InterPro" id="IPR001547">
    <property type="entry name" value="Glyco_hydro_5"/>
</dbReference>
<dbReference type="PANTHER" id="PTHR34142:SF1">
    <property type="entry name" value="GLYCOSIDE HYDROLASE FAMILY 5 DOMAIN-CONTAINING PROTEIN"/>
    <property type="match status" value="1"/>
</dbReference>
<dbReference type="KEGG" id="parq:DSM112329_05339"/>
<dbReference type="Gene3D" id="3.20.20.80">
    <property type="entry name" value="Glycosidases"/>
    <property type="match status" value="1"/>
</dbReference>
<dbReference type="PANTHER" id="PTHR34142">
    <property type="entry name" value="ENDO-BETA-1,4-GLUCANASE A"/>
    <property type="match status" value="1"/>
</dbReference>
<organism evidence="6">
    <name type="scientific">Paraconexibacter sp. AEG42_29</name>
    <dbReference type="NCBI Taxonomy" id="2997339"/>
    <lineage>
        <taxon>Bacteria</taxon>
        <taxon>Bacillati</taxon>
        <taxon>Actinomycetota</taxon>
        <taxon>Thermoleophilia</taxon>
        <taxon>Solirubrobacterales</taxon>
        <taxon>Paraconexibacteraceae</taxon>
        <taxon>Paraconexibacter</taxon>
    </lineage>
</organism>
<proteinExistence type="predicted"/>
<feature type="domain" description="Glycoside hydrolase family 5" evidence="5">
    <location>
        <begin position="59"/>
        <end position="372"/>
    </location>
</feature>
<dbReference type="Pfam" id="PF00150">
    <property type="entry name" value="Cellulase"/>
    <property type="match status" value="1"/>
</dbReference>
<dbReference type="SUPFAM" id="SSF51445">
    <property type="entry name" value="(Trans)glycosidases"/>
    <property type="match status" value="1"/>
</dbReference>
<evidence type="ECO:0000256" key="3">
    <source>
        <dbReference type="SAM" id="MobiDB-lite"/>
    </source>
</evidence>
<dbReference type="EMBL" id="CP114014">
    <property type="protein sequence ID" value="XAY08438.1"/>
    <property type="molecule type" value="Genomic_DNA"/>
</dbReference>
<evidence type="ECO:0000259" key="5">
    <source>
        <dbReference type="Pfam" id="PF00150"/>
    </source>
</evidence>